<evidence type="ECO:0000313" key="1">
    <source>
        <dbReference type="EMBL" id="OSJ34214.1"/>
    </source>
</evidence>
<proteinExistence type="predicted"/>
<dbReference type="AlphaFoldDB" id="A0A1Y2JRK8"/>
<evidence type="ECO:0000313" key="2">
    <source>
        <dbReference type="Proteomes" id="UP000193335"/>
    </source>
</evidence>
<accession>A0A1Y2JRK8</accession>
<dbReference type="EMBL" id="NAFL01000234">
    <property type="protein sequence ID" value="OSJ34214.1"/>
    <property type="molecule type" value="Genomic_DNA"/>
</dbReference>
<dbReference type="Proteomes" id="UP000193335">
    <property type="component" value="Unassembled WGS sequence"/>
</dbReference>
<comment type="caution">
    <text evidence="1">The sequence shown here is derived from an EMBL/GenBank/DDBJ whole genome shotgun (WGS) entry which is preliminary data.</text>
</comment>
<gene>
    <name evidence="1" type="ORF">BSZ19_12780</name>
</gene>
<name>A0A1Y2JRK8_BRAJP</name>
<reference evidence="1 2" key="1">
    <citation type="submission" date="2017-03" db="EMBL/GenBank/DDBJ databases">
        <title>Whole genome sequences of fourteen strains of Bradyrhizobium canariense and one strain of Bradyrhizobium japonicum isolated from Lupinus (Papilionoideae: Genisteae) species in Algeria.</title>
        <authorList>
            <person name="Crovadore J."/>
            <person name="Chekireb D."/>
            <person name="Brachmann A."/>
            <person name="Chablais R."/>
            <person name="Cochard B."/>
            <person name="Lefort F."/>
        </authorList>
    </citation>
    <scope>NUCLEOTIDE SEQUENCE [LARGE SCALE GENOMIC DNA]</scope>
    <source>
        <strain evidence="1 2">UBMA197</strain>
    </source>
</reference>
<organism evidence="1 2">
    <name type="scientific">Bradyrhizobium japonicum</name>
    <dbReference type="NCBI Taxonomy" id="375"/>
    <lineage>
        <taxon>Bacteria</taxon>
        <taxon>Pseudomonadati</taxon>
        <taxon>Pseudomonadota</taxon>
        <taxon>Alphaproteobacteria</taxon>
        <taxon>Hyphomicrobiales</taxon>
        <taxon>Nitrobacteraceae</taxon>
        <taxon>Bradyrhizobium</taxon>
    </lineage>
</organism>
<dbReference type="RefSeq" id="WP_085399842.1">
    <property type="nucleotide sequence ID" value="NZ_NAFL01000234.1"/>
</dbReference>
<protein>
    <submittedName>
        <fullName evidence="1">Uncharacterized protein</fullName>
    </submittedName>
</protein>
<sequence length="61" mass="7079">MQDYQAQIEKLRKYAAECALIRDLAIDKAKRELFDRLVNHLTLLADQVEMAMLERKNGTEG</sequence>